<dbReference type="Pfam" id="PF02151">
    <property type="entry name" value="UVR"/>
    <property type="match status" value="1"/>
</dbReference>
<dbReference type="InterPro" id="IPR001650">
    <property type="entry name" value="Helicase_C-like"/>
</dbReference>
<dbReference type="InterPro" id="IPR006935">
    <property type="entry name" value="Helicase/UvrB_N"/>
</dbReference>
<accession>A0A2A2WTA1</accession>
<dbReference type="InterPro" id="IPR041471">
    <property type="entry name" value="UvrB_inter"/>
</dbReference>
<dbReference type="Gene3D" id="3.40.50.300">
    <property type="entry name" value="P-loop containing nucleotide triphosphate hydrolases"/>
    <property type="match status" value="3"/>
</dbReference>
<dbReference type="Pfam" id="PF12344">
    <property type="entry name" value="UvrB"/>
    <property type="match status" value="1"/>
</dbReference>
<keyword evidence="9 13" id="KW-0234">DNA repair</keyword>
<evidence type="ECO:0000256" key="6">
    <source>
        <dbReference type="ARBA" id="ARBA00022769"/>
    </source>
</evidence>
<dbReference type="GO" id="GO:0005737">
    <property type="term" value="C:cytoplasm"/>
    <property type="evidence" value="ECO:0007669"/>
    <property type="project" value="UniProtKB-SubCell"/>
</dbReference>
<feature type="coiled-coil region" evidence="15">
    <location>
        <begin position="288"/>
        <end position="315"/>
    </location>
</feature>
<dbReference type="SUPFAM" id="SSF46600">
    <property type="entry name" value="C-terminal UvrC-binding domain of UvrB"/>
    <property type="match status" value="1"/>
</dbReference>
<dbReference type="InterPro" id="IPR036876">
    <property type="entry name" value="UVR_dom_sf"/>
</dbReference>
<keyword evidence="8 13" id="KW-0267">Excision nuclease</keyword>
<dbReference type="Pfam" id="PF04851">
    <property type="entry name" value="ResIII"/>
    <property type="match status" value="1"/>
</dbReference>
<dbReference type="Pfam" id="PF00271">
    <property type="entry name" value="Helicase_C"/>
    <property type="match status" value="1"/>
</dbReference>
<dbReference type="InterPro" id="IPR004807">
    <property type="entry name" value="UvrB"/>
</dbReference>
<dbReference type="RefSeq" id="WP_095717225.1">
    <property type="nucleotide sequence ID" value="NZ_JBNQFY010000005.1"/>
</dbReference>
<dbReference type="InterPro" id="IPR001943">
    <property type="entry name" value="UVR_dom"/>
</dbReference>
<dbReference type="CDD" id="cd18790">
    <property type="entry name" value="SF2_C_UvrB"/>
    <property type="match status" value="1"/>
</dbReference>
<evidence type="ECO:0000256" key="14">
    <source>
        <dbReference type="RuleBase" id="RU003587"/>
    </source>
</evidence>
<dbReference type="PROSITE" id="PS51194">
    <property type="entry name" value="HELICASE_CTER"/>
    <property type="match status" value="1"/>
</dbReference>
<evidence type="ECO:0000256" key="8">
    <source>
        <dbReference type="ARBA" id="ARBA00022881"/>
    </source>
</evidence>
<evidence type="ECO:0000256" key="11">
    <source>
        <dbReference type="ARBA" id="ARBA00026033"/>
    </source>
</evidence>
<dbReference type="HAMAP" id="MF_00204">
    <property type="entry name" value="UvrB"/>
    <property type="match status" value="1"/>
</dbReference>
<evidence type="ECO:0000256" key="10">
    <source>
        <dbReference type="ARBA" id="ARBA00023236"/>
    </source>
</evidence>
<comment type="subcellular location">
    <subcellularLocation>
        <location evidence="1 13 14">Cytoplasm</location>
    </subcellularLocation>
</comment>
<dbReference type="SMART" id="SM00487">
    <property type="entry name" value="DEXDc"/>
    <property type="match status" value="1"/>
</dbReference>
<dbReference type="OrthoDB" id="9806651at2"/>
<comment type="similarity">
    <text evidence="2 13 14">Belongs to the UvrB family.</text>
</comment>
<comment type="caution">
    <text evidence="20">The sequence shown here is derived from an EMBL/GenBank/DDBJ whole genome shotgun (WGS) entry which is preliminary data.</text>
</comment>
<comment type="function">
    <text evidence="13">The UvrABC repair system catalyzes the recognition and processing of DNA lesions. A damage recognition complex composed of 2 UvrA and 2 UvrB subunits scans DNA for abnormalities. Upon binding of the UvrA(2)B(2) complex to a putative damaged site, the DNA wraps around one UvrB monomer. DNA wrap is dependent on ATP binding by UvrB and probably causes local melting of the DNA helix, facilitating insertion of UvrB beta-hairpin between the DNA strands. Then UvrB probes one DNA strand for the presence of a lesion. If a lesion is found the UvrA subunits dissociate and the UvrB-DNA preincision complex is formed. This complex is subsequently bound by UvrC and the second UvrB is released. If no lesion is found, the DNA wraps around the other UvrB subunit that will check the other stand for damage.</text>
</comment>
<feature type="domain" description="UVR" evidence="17">
    <location>
        <begin position="666"/>
        <end position="701"/>
    </location>
</feature>
<evidence type="ECO:0000256" key="4">
    <source>
        <dbReference type="ARBA" id="ARBA00022741"/>
    </source>
</evidence>
<dbReference type="SUPFAM" id="SSF52540">
    <property type="entry name" value="P-loop containing nucleoside triphosphate hydrolases"/>
    <property type="match status" value="2"/>
</dbReference>
<evidence type="ECO:0000256" key="2">
    <source>
        <dbReference type="ARBA" id="ARBA00008533"/>
    </source>
</evidence>
<proteinExistence type="inferred from homology"/>
<keyword evidence="3 13" id="KW-0963">Cytoplasm</keyword>
<dbReference type="PROSITE" id="PS50151">
    <property type="entry name" value="UVR"/>
    <property type="match status" value="1"/>
</dbReference>
<dbReference type="Gene3D" id="4.10.860.10">
    <property type="entry name" value="UVR domain"/>
    <property type="match status" value="1"/>
</dbReference>
<dbReference type="GO" id="GO:0009381">
    <property type="term" value="F:excinuclease ABC activity"/>
    <property type="evidence" value="ECO:0007669"/>
    <property type="project" value="UniProtKB-UniRule"/>
</dbReference>
<feature type="short sequence motif" description="Beta-hairpin" evidence="13">
    <location>
        <begin position="124"/>
        <end position="147"/>
    </location>
</feature>
<dbReference type="PANTHER" id="PTHR24029:SF0">
    <property type="entry name" value="UVRABC SYSTEM PROTEIN B"/>
    <property type="match status" value="1"/>
</dbReference>
<dbReference type="GO" id="GO:0016887">
    <property type="term" value="F:ATP hydrolysis activity"/>
    <property type="evidence" value="ECO:0007669"/>
    <property type="project" value="InterPro"/>
</dbReference>
<evidence type="ECO:0000256" key="1">
    <source>
        <dbReference type="ARBA" id="ARBA00004496"/>
    </source>
</evidence>
<name>A0A2A2WTA1_9ACTN</name>
<dbReference type="InterPro" id="IPR027417">
    <property type="entry name" value="P-loop_NTPase"/>
</dbReference>
<keyword evidence="21" id="KW-1185">Reference proteome</keyword>
<dbReference type="CDD" id="cd17916">
    <property type="entry name" value="DEXHc_UvrB"/>
    <property type="match status" value="1"/>
</dbReference>
<evidence type="ECO:0000256" key="13">
    <source>
        <dbReference type="HAMAP-Rule" id="MF_00204"/>
    </source>
</evidence>
<feature type="region of interest" description="Disordered" evidence="16">
    <location>
        <begin position="631"/>
        <end position="663"/>
    </location>
</feature>
<dbReference type="PROSITE" id="PS51192">
    <property type="entry name" value="HELICASE_ATP_BIND_1"/>
    <property type="match status" value="1"/>
</dbReference>
<dbReference type="Gene3D" id="6.10.140.240">
    <property type="match status" value="1"/>
</dbReference>
<dbReference type="SMART" id="SM00490">
    <property type="entry name" value="HELICc"/>
    <property type="match status" value="1"/>
</dbReference>
<dbReference type="FunFam" id="3.40.50.300:FF:000477">
    <property type="entry name" value="UvrABC system protein B"/>
    <property type="match status" value="1"/>
</dbReference>
<dbReference type="InterPro" id="IPR024759">
    <property type="entry name" value="UvrB_YAD/RRR_dom"/>
</dbReference>
<evidence type="ECO:0000313" key="20">
    <source>
        <dbReference type="EMBL" id="PAY24417.1"/>
    </source>
</evidence>
<feature type="domain" description="Helicase C-terminal" evidence="19">
    <location>
        <begin position="462"/>
        <end position="628"/>
    </location>
</feature>
<dbReference type="Proteomes" id="UP000218810">
    <property type="component" value="Unassembled WGS sequence"/>
</dbReference>
<evidence type="ECO:0000256" key="9">
    <source>
        <dbReference type="ARBA" id="ARBA00023204"/>
    </source>
</evidence>
<keyword evidence="5 13" id="KW-0227">DNA damage</keyword>
<dbReference type="AlphaFoldDB" id="A0A2A2WTA1"/>
<organism evidence="20 21">
    <name type="scientific">Dietzia natronolimnaea</name>
    <dbReference type="NCBI Taxonomy" id="161920"/>
    <lineage>
        <taxon>Bacteria</taxon>
        <taxon>Bacillati</taxon>
        <taxon>Actinomycetota</taxon>
        <taxon>Actinomycetes</taxon>
        <taxon>Mycobacteriales</taxon>
        <taxon>Dietziaceae</taxon>
        <taxon>Dietzia</taxon>
    </lineage>
</organism>
<dbReference type="GO" id="GO:0009432">
    <property type="term" value="P:SOS response"/>
    <property type="evidence" value="ECO:0007669"/>
    <property type="project" value="UniProtKB-UniRule"/>
</dbReference>
<dbReference type="GO" id="GO:0005524">
    <property type="term" value="F:ATP binding"/>
    <property type="evidence" value="ECO:0007669"/>
    <property type="project" value="UniProtKB-UniRule"/>
</dbReference>
<dbReference type="GO" id="GO:0009380">
    <property type="term" value="C:excinuclease repair complex"/>
    <property type="evidence" value="ECO:0007669"/>
    <property type="project" value="InterPro"/>
</dbReference>
<dbReference type="PANTHER" id="PTHR24029">
    <property type="entry name" value="UVRABC SYSTEM PROTEIN B"/>
    <property type="match status" value="1"/>
</dbReference>
<evidence type="ECO:0000256" key="7">
    <source>
        <dbReference type="ARBA" id="ARBA00022840"/>
    </source>
</evidence>
<evidence type="ECO:0000256" key="15">
    <source>
        <dbReference type="SAM" id="Coils"/>
    </source>
</evidence>
<comment type="subunit">
    <text evidence="11 13 14">Forms a heterotetramer with UvrA during the search for lesions. Interacts with UvrC in an incision complex.</text>
</comment>
<comment type="domain">
    <text evidence="13">The beta-hairpin motif is involved in DNA binding.</text>
</comment>
<feature type="binding site" evidence="13">
    <location>
        <begin position="71"/>
        <end position="78"/>
    </location>
    <ligand>
        <name>ATP</name>
        <dbReference type="ChEBI" id="CHEBI:30616"/>
    </ligand>
</feature>
<evidence type="ECO:0000256" key="12">
    <source>
        <dbReference type="ARBA" id="ARBA00029504"/>
    </source>
</evidence>
<dbReference type="GO" id="GO:0003677">
    <property type="term" value="F:DNA binding"/>
    <property type="evidence" value="ECO:0007669"/>
    <property type="project" value="UniProtKB-UniRule"/>
</dbReference>
<protein>
    <recommendedName>
        <fullName evidence="12 13">UvrABC system protein B</fullName>
        <shortName evidence="13">Protein UvrB</shortName>
    </recommendedName>
    <alternativeName>
        <fullName evidence="13">Excinuclease ABC subunit B</fullName>
    </alternativeName>
</protein>
<dbReference type="GO" id="GO:0006289">
    <property type="term" value="P:nucleotide-excision repair"/>
    <property type="evidence" value="ECO:0007669"/>
    <property type="project" value="UniProtKB-UniRule"/>
</dbReference>
<dbReference type="EMBL" id="NTGA01000005">
    <property type="protein sequence ID" value="PAY24417.1"/>
    <property type="molecule type" value="Genomic_DNA"/>
</dbReference>
<evidence type="ECO:0000259" key="17">
    <source>
        <dbReference type="PROSITE" id="PS50151"/>
    </source>
</evidence>
<evidence type="ECO:0000256" key="3">
    <source>
        <dbReference type="ARBA" id="ARBA00022490"/>
    </source>
</evidence>
<evidence type="ECO:0000313" key="21">
    <source>
        <dbReference type="Proteomes" id="UP000218810"/>
    </source>
</evidence>
<dbReference type="NCBIfam" id="TIGR00631">
    <property type="entry name" value="uvrb"/>
    <property type="match status" value="1"/>
</dbReference>
<sequence length="711" mass="79804">MAFATEIPDDGIPADPTVLSYSEFRPIGDVERTTDRFEVVSEFVPSGDQPTAIAELTERLGRGERDIVLLGATGTGKSATTAWLIEQVQRPTLVMAPNKTLAAQLANELREMLPNNAVEYFVSYYDYYQPEAYIAQTDTFIEKDSSINDDVERLRHSATSSLLSRRDVVVVSSVSCIYGLGTPQSYLDRSVSLAVGQEVERDRLLRLLVDVQYERNDVSMTRGTFRAKGDTVDIIPTYEELAVRIEFFGDEVDALYYIHPLTGDVVRKVDEVRIFPATHYVAGPDRMARAIASIEEELEVRLAELENQGKLLEAQRLRMRTSYDIEMMQQVGFCSGIENYSRHIDGRAAGSSPATLIDYFPEDFLTVIDESHVTVPQIGAMFEGDASRKRNLVDFGFRLPSALDNRPLTWEEFSDRVGQTVYLSATPGAYEMGRTGGEFVEQVIRPTGLVDPKIVVKPTKGQIDDLLGEIRARADRDERVLVTTLTKKMSEDLTDYLLELGVRVRYLHSEIDTLQRVELLRDLRRGEYDVLVGINLLREGLDLPEVSLVAILDADKQGFLRSATSLIQTIGRAARNVSGEVHMYADSVTEAMRQAIEETDRRREKQVAYNTEHGIDPQPLRRKIADILDRVGEDKDGESSSDPRDRPELVGARAAGESARPRKELEKLIGEMTEQMMSAATDLRFELAGRLRDEIAELRKELKGMREAGID</sequence>
<gene>
    <name evidence="13" type="primary">uvrB</name>
    <name evidence="20" type="ORF">CEY15_02900</name>
</gene>
<reference evidence="21" key="1">
    <citation type="submission" date="2017-09" db="EMBL/GenBank/DDBJ databases">
        <authorList>
            <person name="Zhang Y."/>
            <person name="Huang X."/>
            <person name="Liu J."/>
            <person name="Lu L."/>
            <person name="Peng K."/>
        </authorList>
    </citation>
    <scope>NUCLEOTIDE SEQUENCE [LARGE SCALE GENOMIC DNA]</scope>
    <source>
        <strain evidence="21">S-XJ-1</strain>
    </source>
</reference>
<keyword evidence="7 13" id="KW-0067">ATP-binding</keyword>
<feature type="compositionally biased region" description="Basic and acidic residues" evidence="16">
    <location>
        <begin position="631"/>
        <end position="648"/>
    </location>
</feature>
<keyword evidence="15" id="KW-0175">Coiled coil</keyword>
<keyword evidence="10 13" id="KW-0742">SOS response</keyword>
<feature type="domain" description="Helicase ATP-binding" evidence="18">
    <location>
        <begin position="58"/>
        <end position="211"/>
    </location>
</feature>
<keyword evidence="6 13" id="KW-0228">DNA excision</keyword>
<evidence type="ECO:0000259" key="19">
    <source>
        <dbReference type="PROSITE" id="PS51194"/>
    </source>
</evidence>
<evidence type="ECO:0000256" key="5">
    <source>
        <dbReference type="ARBA" id="ARBA00022763"/>
    </source>
</evidence>
<keyword evidence="4 13" id="KW-0547">Nucleotide-binding</keyword>
<dbReference type="Pfam" id="PF17757">
    <property type="entry name" value="UvrB_inter"/>
    <property type="match status" value="1"/>
</dbReference>
<dbReference type="NCBIfam" id="NF003673">
    <property type="entry name" value="PRK05298.1"/>
    <property type="match status" value="1"/>
</dbReference>
<dbReference type="InterPro" id="IPR014001">
    <property type="entry name" value="Helicase_ATP-bd"/>
</dbReference>
<evidence type="ECO:0000259" key="18">
    <source>
        <dbReference type="PROSITE" id="PS51192"/>
    </source>
</evidence>
<evidence type="ECO:0000256" key="16">
    <source>
        <dbReference type="SAM" id="MobiDB-lite"/>
    </source>
</evidence>